<keyword evidence="6" id="KW-0406">Ion transport</keyword>
<name>A0A2J6T5L5_9HELO</name>
<evidence type="ECO:0000256" key="5">
    <source>
        <dbReference type="ARBA" id="ARBA00023136"/>
    </source>
</evidence>
<dbReference type="AlphaFoldDB" id="A0A2J6T5L5"/>
<evidence type="ECO:0000256" key="2">
    <source>
        <dbReference type="ARBA" id="ARBA00006921"/>
    </source>
</evidence>
<feature type="transmembrane region" description="Helical" evidence="6">
    <location>
        <begin position="23"/>
        <end position="42"/>
    </location>
</feature>
<evidence type="ECO:0000256" key="3">
    <source>
        <dbReference type="ARBA" id="ARBA00022692"/>
    </source>
</evidence>
<dbReference type="Pfam" id="PF04145">
    <property type="entry name" value="Ctr"/>
    <property type="match status" value="1"/>
</dbReference>
<dbReference type="RefSeq" id="XP_024735216.1">
    <property type="nucleotide sequence ID" value="XM_024872856.1"/>
</dbReference>
<dbReference type="PANTHER" id="PTHR12483:SF73">
    <property type="entry name" value="COPPER TRANSPORT PROTEIN CTR3"/>
    <property type="match status" value="1"/>
</dbReference>
<keyword evidence="6" id="KW-0186">Copper</keyword>
<reference evidence="7 8" key="1">
    <citation type="submission" date="2016-04" db="EMBL/GenBank/DDBJ databases">
        <title>A degradative enzymes factory behind the ericoid mycorrhizal symbiosis.</title>
        <authorList>
            <consortium name="DOE Joint Genome Institute"/>
            <person name="Martino E."/>
            <person name="Morin E."/>
            <person name="Grelet G."/>
            <person name="Kuo A."/>
            <person name="Kohler A."/>
            <person name="Daghino S."/>
            <person name="Barry K."/>
            <person name="Choi C."/>
            <person name="Cichocki N."/>
            <person name="Clum A."/>
            <person name="Copeland A."/>
            <person name="Hainaut M."/>
            <person name="Haridas S."/>
            <person name="Labutti K."/>
            <person name="Lindquist E."/>
            <person name="Lipzen A."/>
            <person name="Khouja H.-R."/>
            <person name="Murat C."/>
            <person name="Ohm R."/>
            <person name="Olson A."/>
            <person name="Spatafora J."/>
            <person name="Veneault-Fourrey C."/>
            <person name="Henrissat B."/>
            <person name="Grigoriev I."/>
            <person name="Martin F."/>
            <person name="Perotto S."/>
        </authorList>
    </citation>
    <scope>NUCLEOTIDE SEQUENCE [LARGE SCALE GENOMIC DNA]</scope>
    <source>
        <strain evidence="7 8">E</strain>
    </source>
</reference>
<evidence type="ECO:0000313" key="7">
    <source>
        <dbReference type="EMBL" id="PMD58312.1"/>
    </source>
</evidence>
<keyword evidence="6" id="KW-0187">Copper transport</keyword>
<dbReference type="GO" id="GO:0016020">
    <property type="term" value="C:membrane"/>
    <property type="evidence" value="ECO:0007669"/>
    <property type="project" value="UniProtKB-SubCell"/>
</dbReference>
<organism evidence="7 8">
    <name type="scientific">Hyaloscypha bicolor E</name>
    <dbReference type="NCBI Taxonomy" id="1095630"/>
    <lineage>
        <taxon>Eukaryota</taxon>
        <taxon>Fungi</taxon>
        <taxon>Dikarya</taxon>
        <taxon>Ascomycota</taxon>
        <taxon>Pezizomycotina</taxon>
        <taxon>Leotiomycetes</taxon>
        <taxon>Helotiales</taxon>
        <taxon>Hyaloscyphaceae</taxon>
        <taxon>Hyaloscypha</taxon>
        <taxon>Hyaloscypha bicolor</taxon>
    </lineage>
</organism>
<accession>A0A2J6T5L5</accession>
<gene>
    <name evidence="7" type="ORF">K444DRAFT_442803</name>
</gene>
<keyword evidence="4 6" id="KW-1133">Transmembrane helix</keyword>
<evidence type="ECO:0000313" key="8">
    <source>
        <dbReference type="Proteomes" id="UP000235371"/>
    </source>
</evidence>
<keyword evidence="6" id="KW-0813">Transport</keyword>
<comment type="similarity">
    <text evidence="2 6">Belongs to the copper transporter (Ctr) (TC 1.A.56) family. SLC31A subfamily.</text>
</comment>
<sequence>MLLNWHTIDACFLSSTFHIRSSFTFFLSCLAAFLLVISLEFLRRSQRDFDRYLRARNAILQDEEYALPEETEEKLFPNGESGREKLMRKLKGRTPVVLEQLLRGLIHTVQFAVSYCIMLLFMYSNGKFFFQLVSQ</sequence>
<dbReference type="InterPro" id="IPR007274">
    <property type="entry name" value="Cop_transporter"/>
</dbReference>
<dbReference type="Proteomes" id="UP000235371">
    <property type="component" value="Unassembled WGS sequence"/>
</dbReference>
<evidence type="ECO:0000256" key="4">
    <source>
        <dbReference type="ARBA" id="ARBA00022989"/>
    </source>
</evidence>
<protein>
    <recommendedName>
        <fullName evidence="6">Copper transport protein</fullName>
    </recommendedName>
</protein>
<keyword evidence="8" id="KW-1185">Reference proteome</keyword>
<dbReference type="GO" id="GO:0005375">
    <property type="term" value="F:copper ion transmembrane transporter activity"/>
    <property type="evidence" value="ECO:0007669"/>
    <property type="project" value="UniProtKB-UniRule"/>
</dbReference>
<proteinExistence type="inferred from homology"/>
<dbReference type="EMBL" id="KZ613828">
    <property type="protein sequence ID" value="PMD58312.1"/>
    <property type="molecule type" value="Genomic_DNA"/>
</dbReference>
<keyword evidence="5 6" id="KW-0472">Membrane</keyword>
<feature type="transmembrane region" description="Helical" evidence="6">
    <location>
        <begin position="101"/>
        <end position="123"/>
    </location>
</feature>
<dbReference type="InParanoid" id="A0A2J6T5L5"/>
<keyword evidence="3 6" id="KW-0812">Transmembrane</keyword>
<evidence type="ECO:0000256" key="6">
    <source>
        <dbReference type="RuleBase" id="RU367022"/>
    </source>
</evidence>
<evidence type="ECO:0000256" key="1">
    <source>
        <dbReference type="ARBA" id="ARBA00004141"/>
    </source>
</evidence>
<dbReference type="GeneID" id="36580936"/>
<dbReference type="PANTHER" id="PTHR12483">
    <property type="entry name" value="SOLUTE CARRIER FAMILY 31 COPPER TRANSPORTERS"/>
    <property type="match status" value="1"/>
</dbReference>
<dbReference type="OrthoDB" id="161814at2759"/>
<dbReference type="STRING" id="1095630.A0A2J6T5L5"/>
<comment type="subcellular location">
    <subcellularLocation>
        <location evidence="1 6">Membrane</location>
        <topology evidence="1 6">Multi-pass membrane protein</topology>
    </subcellularLocation>
</comment>